<evidence type="ECO:0000256" key="1">
    <source>
        <dbReference type="ARBA" id="ARBA00004141"/>
    </source>
</evidence>
<evidence type="ECO:0000256" key="6">
    <source>
        <dbReference type="PIRNR" id="PIRNR015840"/>
    </source>
</evidence>
<protein>
    <submittedName>
        <fullName evidence="8">Uncharacterized protein</fullName>
    </submittedName>
</protein>
<dbReference type="Proteomes" id="UP001295684">
    <property type="component" value="Unassembled WGS sequence"/>
</dbReference>
<evidence type="ECO:0000313" key="8">
    <source>
        <dbReference type="EMBL" id="CAI2375611.1"/>
    </source>
</evidence>
<keyword evidence="4 7" id="KW-1133">Transmembrane helix</keyword>
<dbReference type="AlphaFoldDB" id="A0AAD1XMJ4"/>
<dbReference type="GO" id="GO:0005886">
    <property type="term" value="C:plasma membrane"/>
    <property type="evidence" value="ECO:0007669"/>
    <property type="project" value="TreeGrafter"/>
</dbReference>
<feature type="transmembrane region" description="Helical" evidence="7">
    <location>
        <begin position="282"/>
        <end position="305"/>
    </location>
</feature>
<keyword evidence="9" id="KW-1185">Reference proteome</keyword>
<evidence type="ECO:0000313" key="9">
    <source>
        <dbReference type="Proteomes" id="UP001295684"/>
    </source>
</evidence>
<dbReference type="PIRSF" id="PIRSF015840">
    <property type="entry name" value="DUF284_TM_euk"/>
    <property type="match status" value="1"/>
</dbReference>
<evidence type="ECO:0000256" key="7">
    <source>
        <dbReference type="SAM" id="Phobius"/>
    </source>
</evidence>
<keyword evidence="5 6" id="KW-0472">Membrane</keyword>
<feature type="transmembrane region" description="Helical" evidence="7">
    <location>
        <begin position="30"/>
        <end position="58"/>
    </location>
</feature>
<dbReference type="EMBL" id="CAMPGE010017102">
    <property type="protein sequence ID" value="CAI2375611.1"/>
    <property type="molecule type" value="Genomic_DNA"/>
</dbReference>
<organism evidence="8 9">
    <name type="scientific">Euplotes crassus</name>
    <dbReference type="NCBI Taxonomy" id="5936"/>
    <lineage>
        <taxon>Eukaryota</taxon>
        <taxon>Sar</taxon>
        <taxon>Alveolata</taxon>
        <taxon>Ciliophora</taxon>
        <taxon>Intramacronucleata</taxon>
        <taxon>Spirotrichea</taxon>
        <taxon>Hypotrichia</taxon>
        <taxon>Euplotida</taxon>
        <taxon>Euplotidae</taxon>
        <taxon>Moneuplotes</taxon>
    </lineage>
</organism>
<keyword evidence="3 7" id="KW-0812">Transmembrane</keyword>
<dbReference type="GO" id="GO:0005783">
    <property type="term" value="C:endoplasmic reticulum"/>
    <property type="evidence" value="ECO:0007669"/>
    <property type="project" value="TreeGrafter"/>
</dbReference>
<dbReference type="Pfam" id="PF03381">
    <property type="entry name" value="CDC50"/>
    <property type="match status" value="1"/>
</dbReference>
<comment type="subcellular location">
    <subcellularLocation>
        <location evidence="1">Membrane</location>
        <topology evidence="1">Multi-pass membrane protein</topology>
    </subcellularLocation>
</comment>
<evidence type="ECO:0000256" key="5">
    <source>
        <dbReference type="ARBA" id="ARBA00023136"/>
    </source>
</evidence>
<evidence type="ECO:0000256" key="3">
    <source>
        <dbReference type="ARBA" id="ARBA00022692"/>
    </source>
</evidence>
<dbReference type="PANTHER" id="PTHR10926:SF0">
    <property type="entry name" value="CDC50, ISOFORM A"/>
    <property type="match status" value="1"/>
</dbReference>
<proteinExistence type="inferred from homology"/>
<dbReference type="PANTHER" id="PTHR10926">
    <property type="entry name" value="CELL CYCLE CONTROL PROTEIN 50"/>
    <property type="match status" value="1"/>
</dbReference>
<comment type="caution">
    <text evidence="8">The sequence shown here is derived from an EMBL/GenBank/DDBJ whole genome shotgun (WGS) entry which is preliminary data.</text>
</comment>
<dbReference type="InterPro" id="IPR005045">
    <property type="entry name" value="CDC50/LEM3_fam"/>
</dbReference>
<reference evidence="8" key="1">
    <citation type="submission" date="2023-07" db="EMBL/GenBank/DDBJ databases">
        <authorList>
            <consortium name="AG Swart"/>
            <person name="Singh M."/>
            <person name="Singh A."/>
            <person name="Seah K."/>
            <person name="Emmerich C."/>
        </authorList>
    </citation>
    <scope>NUCLEOTIDE SEQUENCE</scope>
    <source>
        <strain evidence="8">DP1</strain>
    </source>
</reference>
<sequence>MAKEKLPPPESVDDLKGWDKIRNQIINHYLVVPTFLCSIIYLLCVFLVLFAFGIAALASATGNSDYEQRYDGICQPSVDKGEDCTFTLKLDTTLDSPNIYYKIGNFYANHRKFVKSRSYTQLRGEGVSKGDVKEFCDPIMENDDIPVSLSYAGNTLNSTDLAAPCGLIGKYRFTDVFEISGGPSNVKISMGGIAHSNDKKLKFKNNGKGEQIQWLDFTKERLMVWYQMESFPDFMKMYGKISGKMSKGNYTVTVSDQWNTKSFKTEKYIYLSTVNGLGGTNVFLGVVFIVLSFVVLMLILTLVILEFSRGSKVKEIAE</sequence>
<gene>
    <name evidence="8" type="ORF">ECRASSUSDP1_LOCUS16974</name>
</gene>
<dbReference type="GO" id="GO:0005794">
    <property type="term" value="C:Golgi apparatus"/>
    <property type="evidence" value="ECO:0007669"/>
    <property type="project" value="TreeGrafter"/>
</dbReference>
<evidence type="ECO:0000256" key="4">
    <source>
        <dbReference type="ARBA" id="ARBA00022989"/>
    </source>
</evidence>
<name>A0AAD1XMJ4_EUPCR</name>
<comment type="similarity">
    <text evidence="2 6">Belongs to the CDC50/LEM3 family.</text>
</comment>
<accession>A0AAD1XMJ4</accession>
<evidence type="ECO:0000256" key="2">
    <source>
        <dbReference type="ARBA" id="ARBA00009457"/>
    </source>
</evidence>